<accession>A0AAV2DT63</accession>
<feature type="compositionally biased region" description="Polar residues" evidence="1">
    <location>
        <begin position="10"/>
        <end position="24"/>
    </location>
</feature>
<feature type="compositionally biased region" description="Polar residues" evidence="1">
    <location>
        <begin position="43"/>
        <end position="59"/>
    </location>
</feature>
<feature type="region of interest" description="Disordered" evidence="1">
    <location>
        <begin position="1"/>
        <end position="67"/>
    </location>
</feature>
<keyword evidence="3" id="KW-1185">Reference proteome</keyword>
<evidence type="ECO:0000313" key="3">
    <source>
        <dbReference type="Proteomes" id="UP001497516"/>
    </source>
</evidence>
<name>A0AAV2DT63_9ROSI</name>
<proteinExistence type="predicted"/>
<dbReference type="Proteomes" id="UP001497516">
    <property type="component" value="Chromosome 3"/>
</dbReference>
<dbReference type="AlphaFoldDB" id="A0AAV2DT63"/>
<protein>
    <submittedName>
        <fullName evidence="2">Uncharacterized protein</fullName>
    </submittedName>
</protein>
<gene>
    <name evidence="2" type="ORF">LTRI10_LOCUS18585</name>
</gene>
<evidence type="ECO:0000256" key="1">
    <source>
        <dbReference type="SAM" id="MobiDB-lite"/>
    </source>
</evidence>
<reference evidence="2 3" key="1">
    <citation type="submission" date="2024-04" db="EMBL/GenBank/DDBJ databases">
        <authorList>
            <person name="Fracassetti M."/>
        </authorList>
    </citation>
    <scope>NUCLEOTIDE SEQUENCE [LARGE SCALE GENOMIC DNA]</scope>
</reference>
<dbReference type="EMBL" id="OZ034816">
    <property type="protein sequence ID" value="CAL1376886.1"/>
    <property type="molecule type" value="Genomic_DNA"/>
</dbReference>
<feature type="compositionally biased region" description="Basic and acidic residues" evidence="1">
    <location>
        <begin position="25"/>
        <end position="36"/>
    </location>
</feature>
<feature type="compositionally biased region" description="Basic and acidic residues" evidence="1">
    <location>
        <begin position="258"/>
        <end position="267"/>
    </location>
</feature>
<evidence type="ECO:0000313" key="2">
    <source>
        <dbReference type="EMBL" id="CAL1376886.1"/>
    </source>
</evidence>
<organism evidence="2 3">
    <name type="scientific">Linum trigynum</name>
    <dbReference type="NCBI Taxonomy" id="586398"/>
    <lineage>
        <taxon>Eukaryota</taxon>
        <taxon>Viridiplantae</taxon>
        <taxon>Streptophyta</taxon>
        <taxon>Embryophyta</taxon>
        <taxon>Tracheophyta</taxon>
        <taxon>Spermatophyta</taxon>
        <taxon>Magnoliopsida</taxon>
        <taxon>eudicotyledons</taxon>
        <taxon>Gunneridae</taxon>
        <taxon>Pentapetalae</taxon>
        <taxon>rosids</taxon>
        <taxon>fabids</taxon>
        <taxon>Malpighiales</taxon>
        <taxon>Linaceae</taxon>
        <taxon>Linum</taxon>
    </lineage>
</organism>
<feature type="compositionally biased region" description="Basic residues" evidence="1">
    <location>
        <begin position="232"/>
        <end position="252"/>
    </location>
</feature>
<sequence length="315" mass="33948">MRNRGPRQTVWVNRQVNGPANNDRTYVRGREAERQGAVKKAAISSQLVREEASPSNNPTGIHDGRKIPIKKASPRGFAINKPARIQIGGRRLNRQGKLQEGDLVVDRNLSDDHTSGPPETHGCATGVFAQARRRRLIFETDDEDDALNIDRAISPFQKERPHAGLQQNPVGEKASGQVLCPTIDCRPNQEVAEAHPVQHLAVGELDAGQGSRPAADSGLNKEIGAGLPLQRPGHHLQKLAHPVKKGSRRKAHATVGESSKRKGDWKRGSKAGPEQAKPVGCSGLDGQALASVPIAEAVKALVSADSDSEEEVQCF</sequence>
<feature type="region of interest" description="Disordered" evidence="1">
    <location>
        <begin position="207"/>
        <end position="283"/>
    </location>
</feature>